<organism evidence="4 5">
    <name type="scientific">Geosporobacter ferrireducens</name>
    <dbReference type="NCBI Taxonomy" id="1424294"/>
    <lineage>
        <taxon>Bacteria</taxon>
        <taxon>Bacillati</taxon>
        <taxon>Bacillota</taxon>
        <taxon>Clostridia</taxon>
        <taxon>Peptostreptococcales</taxon>
        <taxon>Thermotaleaceae</taxon>
        <taxon>Geosporobacter</taxon>
    </lineage>
</organism>
<dbReference type="EMBL" id="CP017269">
    <property type="protein sequence ID" value="AOT71328.1"/>
    <property type="molecule type" value="Genomic_DNA"/>
</dbReference>
<dbReference type="SUPFAM" id="SSF56796">
    <property type="entry name" value="Dehydroquinate synthase-like"/>
    <property type="match status" value="1"/>
</dbReference>
<dbReference type="STRING" id="1424294.Gferi_18275"/>
<dbReference type="InterPro" id="IPR039697">
    <property type="entry name" value="Alcohol_dehydrogenase_Fe"/>
</dbReference>
<evidence type="ECO:0000259" key="2">
    <source>
        <dbReference type="Pfam" id="PF00465"/>
    </source>
</evidence>
<dbReference type="Gene3D" id="1.20.1090.10">
    <property type="entry name" value="Dehydroquinate synthase-like - alpha domain"/>
    <property type="match status" value="1"/>
</dbReference>
<dbReference type="Pfam" id="PF25137">
    <property type="entry name" value="ADH_Fe_C"/>
    <property type="match status" value="1"/>
</dbReference>
<dbReference type="InterPro" id="IPR018211">
    <property type="entry name" value="ADH_Fe_CS"/>
</dbReference>
<dbReference type="OrthoDB" id="9804734at2"/>
<dbReference type="Gene3D" id="3.40.50.1970">
    <property type="match status" value="1"/>
</dbReference>
<dbReference type="Pfam" id="PF00465">
    <property type="entry name" value="Fe-ADH"/>
    <property type="match status" value="1"/>
</dbReference>
<evidence type="ECO:0000313" key="5">
    <source>
        <dbReference type="Proteomes" id="UP000095743"/>
    </source>
</evidence>
<proteinExistence type="predicted"/>
<dbReference type="PANTHER" id="PTHR11496">
    <property type="entry name" value="ALCOHOL DEHYDROGENASE"/>
    <property type="match status" value="1"/>
</dbReference>
<dbReference type="GO" id="GO:0004022">
    <property type="term" value="F:alcohol dehydrogenase (NAD+) activity"/>
    <property type="evidence" value="ECO:0007669"/>
    <property type="project" value="UniProtKB-ARBA"/>
</dbReference>
<name>A0A1D8GK98_9FIRM</name>
<dbReference type="FunFam" id="1.20.1090.10:FF:000001">
    <property type="entry name" value="Aldehyde-alcohol dehydrogenase"/>
    <property type="match status" value="1"/>
</dbReference>
<dbReference type="KEGG" id="gfe:Gferi_18275"/>
<evidence type="ECO:0000259" key="3">
    <source>
        <dbReference type="Pfam" id="PF25137"/>
    </source>
</evidence>
<dbReference type="CDD" id="cd08180">
    <property type="entry name" value="PDD"/>
    <property type="match status" value="1"/>
</dbReference>
<dbReference type="AlphaFoldDB" id="A0A1D8GK98"/>
<dbReference type="InterPro" id="IPR056798">
    <property type="entry name" value="ADH_Fe_C"/>
</dbReference>
<dbReference type="RefSeq" id="WP_069979029.1">
    <property type="nucleotide sequence ID" value="NZ_CP017269.1"/>
</dbReference>
<evidence type="ECO:0000256" key="1">
    <source>
        <dbReference type="ARBA" id="ARBA00023002"/>
    </source>
</evidence>
<gene>
    <name evidence="4" type="ORF">Gferi_18275</name>
</gene>
<keyword evidence="5" id="KW-1185">Reference proteome</keyword>
<reference evidence="4 5" key="1">
    <citation type="submission" date="2016-09" db="EMBL/GenBank/DDBJ databases">
        <title>Genomic analysis reveals versatility of anaerobic energy metabolism of Geosporobacter ferrireducens IRF9 of phylum Firmicutes.</title>
        <authorList>
            <person name="Kim S.-J."/>
        </authorList>
    </citation>
    <scope>NUCLEOTIDE SEQUENCE [LARGE SCALE GENOMIC DNA]</scope>
    <source>
        <strain evidence="4 5">IRF9</strain>
    </source>
</reference>
<dbReference type="PROSITE" id="PS00913">
    <property type="entry name" value="ADH_IRON_1"/>
    <property type="match status" value="1"/>
</dbReference>
<feature type="domain" description="Fe-containing alcohol dehydrogenase-like C-terminal" evidence="3">
    <location>
        <begin position="178"/>
        <end position="383"/>
    </location>
</feature>
<accession>A0A1D8GK98</accession>
<dbReference type="PANTHER" id="PTHR11496:SF83">
    <property type="entry name" value="HYDROXYACID-OXOACID TRANSHYDROGENASE, MITOCHONDRIAL"/>
    <property type="match status" value="1"/>
</dbReference>
<dbReference type="InterPro" id="IPR001670">
    <property type="entry name" value="ADH_Fe/GldA"/>
</dbReference>
<protein>
    <submittedName>
        <fullName evidence="4">Alcohol dehydrogenase</fullName>
    </submittedName>
</protein>
<keyword evidence="1" id="KW-0560">Oxidoreductase</keyword>
<dbReference type="Proteomes" id="UP000095743">
    <property type="component" value="Chromosome"/>
</dbReference>
<sequence length="385" mass="42261">MKKFMVKPEIYFGENAINYLRHVNGKRAFIVTDAFMVKLGLVDQVTARLDANHVSYEVFSEVEPDPSLQTVKKGLMRILEMKPDLMISIGGGSAIDAGKAIMMLCIHTKEKFIDIENIKKPWYIAIPTTSGTGSEVTSYAVITDRENNLKIPLSEDLMMPDVALLDCALTKTVPPHVTADTGMDVLTHAMEAYVSSLANDFTDIYAEKAIHHVFHYLLRAYKDGNDMEARQKMHTASCMAGIAFTNASLGINHSLAHTFGAKFHLSHGRSNAIFLPHVIRFNAGLGAGDIENQTAKKYAAISRKLGLPASSTEEGVISLIEGIKILNREMSIPVTIGEADILREAFESSLLEMANNASTDLCTANNPRKISKGDLVKILQEAYGK</sequence>
<evidence type="ECO:0000313" key="4">
    <source>
        <dbReference type="EMBL" id="AOT71328.1"/>
    </source>
</evidence>
<feature type="domain" description="Alcohol dehydrogenase iron-type/glycerol dehydrogenase GldA" evidence="2">
    <location>
        <begin position="9"/>
        <end position="166"/>
    </location>
</feature>
<dbReference type="GO" id="GO:0046872">
    <property type="term" value="F:metal ion binding"/>
    <property type="evidence" value="ECO:0007669"/>
    <property type="project" value="InterPro"/>
</dbReference>
<dbReference type="FunFam" id="3.40.50.1970:FF:000003">
    <property type="entry name" value="Alcohol dehydrogenase, iron-containing"/>
    <property type="match status" value="1"/>
</dbReference>